<gene>
    <name evidence="6" type="ORF">DC041_0003510</name>
</gene>
<dbReference type="SMART" id="SM01076">
    <property type="entry name" value="CG-1"/>
    <property type="match status" value="1"/>
</dbReference>
<dbReference type="PANTHER" id="PTHR23335:SF1">
    <property type="entry name" value="CALMODULIN-BINDING TRANSCRIPTION ACTIVATOR, ISOFORM F"/>
    <property type="match status" value="1"/>
</dbReference>
<evidence type="ECO:0000256" key="4">
    <source>
        <dbReference type="SAM" id="MobiDB-lite"/>
    </source>
</evidence>
<evidence type="ECO:0000256" key="3">
    <source>
        <dbReference type="ARBA" id="ARBA00023242"/>
    </source>
</evidence>
<sequence>MKSQSSEFSPDYLPISYNNINKSSVSAINTTHHGDNNSSNSNNNVLAFNQCSSDIPQPLSNLVIPSVCIARKLIWCNQKEVAELLLGACVHPNWLSSVIQVRPRNGSIIFYRRELATVARKQDGYLWKKKPNRRTTKEVHMVLKVQGIENPSIVLFHYLNVPLLTHENKLCLPLPNLSENDRNELTYAQLVEQLVNMFNNFPKHIMKPGVDQILNFDLNFSNLIQILSDHIWNSSVNPNSPPSSSLSFLSDNSYRNITSSSVVKSMSSLQSDINHHHHHPHAAVFLLITPKLNDNYQTNLELVFSNNKSFCRTNPHTRNIRGYQFSDTIPYKLDFMNFLGFLSISDDVSVDDDHHHHEKNHKSSNQTLNFSNLIQILSDHIWNSSVNPNSPPSSSLSFLSDNSYRNITSSSVVKSMSSLQSDINHHHHHPHAAVFLLITPKLNDNYQTNLELVFSNNKSFCRTNPHTRNIRGYQFSDIINNNNNENNDDYIPFIFSSSKPINRYCQNNETVNIINNNNNENNDDYIPFIFSSSKPINRYCQNNETSNYDNNNNINSNNNDSNPDREVEASSSVNQLLCPNDNNNNSVESNNLLSDVVINWANDYPYSLSLTMNNFENFNTTKSIESNDSPDHQNVNDVVNHNHQYINTDGSTHSNDNITTTSTTTANNGNNDYFHINEEVVVVEDPTSITPIEIGYSDELINFTDLIITSTSTPSPFTSTYTDEDLGLLSNELITDNNLLGNDFTPITTTTTAIRSTSKMINNDCNDYCCIAEHQSNHKFFSKEHVSSELSSSNFNVHTITNNGRYAVQINHVNIDKEVINNNRFNNPISESDDNLNLETCKNIYSPNHRLPLITNVYEPEKNESFESAQFNCQQNDTACNPFISDGGYSEYSFGRCNNIDLLKLKLSDDLLRWIVFIRFSSLAPGIHLSIDIEDEFILLPNHKSRIFSKSFDESNYNSTSITSKHMDDIHSDNLNIPLRHDQCADKLEMYLILQLVEWMKKTDNISNNNSDRTNQSSVSYLLEAENEFDEFNIQQLQEQMTSLKIDISLLSCAAALGYSELILGLLQWAVRIYCNQPTSFFTDHCGTTLQSDVDTDLSRILSLLHDLTPNNSPSLAYPTLTPLGSAILYEQVVTTKLLVVWDPDALHKPCLYNSLSSCSKMGDEFTPEKLALVIKSESMQKCIEQLEVQYFSSNAQNYATDTVRTKLERLINYTETFTLPNHIDLTEIDVNTKPSSFTHSLLYTQSNMIKLDYSKQNYSLDVSIDDDDIPGEESLYHSTSLHNICSTSYHSKILKSLPTPAANQFVDNSDNLKYAVENNNNSFDTHHQLYEDDITLNSNIKRKNICTWRKQTYNRRHHCHNGRLDSTSLYASAMPRRIVNLHNQNCDDLLSTHVDYDNSYNCEESQSSSIQFSDSALGESIALSRAPVDQLKSHSSLLHYEPFTLATNTNSITNPIQLTNNDDTNKYSVKIFPNITNKSFSNNHKNNKSIGSFNSLPSKRPYRDKYLTLYNSFRYRGVGIDDYPENKVNHQLKSALLSFHEPLRRRSYFTPPIQKNKSKLKTSNDDDEISVELNSHETGVITSNSMFDTPFSSTSFMSSDLNNENDFDVLRYDRQGKSLSAFSLNSPPPSTAQIAEHFNAVPGKFMETDLSRLTLSDMEQKRLYEAAKIIQKYYRAYKKHNQSAIIQNNNKKLSNTFIPNHVLCSSSNHDYTTETDLSTFDKSLSNNNAYSKSVCDVNNTHQIVHQLQQNNNTVISLTDKQEWNNDVLLGFENDTSVGLEVEIETSYDNTITNDNDNSYQVQSIQSGQLSLPGETNSNCCLKTTTNFSNCISTSIQSLNSPQPSMTSSSNGPCNKEIEAAIIIQSYYRRYKQYAYYKRLCQAALLIQNRYRWYVNRKKNGNSAGVSAGPKLRKPRSSQCNNPRYRSVCTRKPKANNNTGGEVNIGCRIKNISGCIRHRSATRLSSFNNTPYIPLINSHHVNSPSRFICFEEHLIESYDNHQQRLSNNSSIV</sequence>
<proteinExistence type="predicted"/>
<dbReference type="Gene3D" id="1.20.5.190">
    <property type="match status" value="1"/>
</dbReference>
<dbReference type="EMBL" id="QMKO01001715">
    <property type="protein sequence ID" value="RTG87144.1"/>
    <property type="molecule type" value="Genomic_DNA"/>
</dbReference>
<dbReference type="InterPro" id="IPR005559">
    <property type="entry name" value="CG-1_dom"/>
</dbReference>
<evidence type="ECO:0000313" key="7">
    <source>
        <dbReference type="Proteomes" id="UP000290809"/>
    </source>
</evidence>
<dbReference type="GO" id="GO:0005634">
    <property type="term" value="C:nucleus"/>
    <property type="evidence" value="ECO:0007669"/>
    <property type="project" value="UniProtKB-SubCell"/>
</dbReference>
<comment type="subcellular location">
    <subcellularLocation>
        <location evidence="1">Nucleus</location>
    </subcellularLocation>
</comment>
<dbReference type="STRING" id="6184.A0A430QHI5"/>
<evidence type="ECO:0000259" key="5">
    <source>
        <dbReference type="PROSITE" id="PS51437"/>
    </source>
</evidence>
<keyword evidence="7" id="KW-1185">Reference proteome</keyword>
<keyword evidence="2" id="KW-0804">Transcription</keyword>
<name>A0A430QHI5_SCHBO</name>
<accession>A0A430QHI5</accession>
<evidence type="ECO:0000256" key="1">
    <source>
        <dbReference type="ARBA" id="ARBA00004123"/>
    </source>
</evidence>
<dbReference type="GO" id="GO:0003712">
    <property type="term" value="F:transcription coregulator activity"/>
    <property type="evidence" value="ECO:0007669"/>
    <property type="project" value="TreeGrafter"/>
</dbReference>
<dbReference type="Proteomes" id="UP000290809">
    <property type="component" value="Unassembled WGS sequence"/>
</dbReference>
<reference evidence="6 7" key="1">
    <citation type="journal article" date="2019" name="PLoS Pathog.">
        <title>Genome sequence of the bovine parasite Schistosoma bovis Tanzania.</title>
        <authorList>
            <person name="Oey H."/>
            <person name="Zakrzewski M."/>
            <person name="Gobert G."/>
            <person name="Gravermann K."/>
            <person name="Stoye J."/>
            <person name="Jones M."/>
            <person name="Mcmanus D."/>
            <person name="Krause L."/>
        </authorList>
    </citation>
    <scope>NUCLEOTIDE SEQUENCE [LARGE SCALE GENOMIC DNA]</scope>
    <source>
        <strain evidence="6 7">TAN1997</strain>
    </source>
</reference>
<dbReference type="GO" id="GO:0003690">
    <property type="term" value="F:double-stranded DNA binding"/>
    <property type="evidence" value="ECO:0007669"/>
    <property type="project" value="TreeGrafter"/>
</dbReference>
<feature type="region of interest" description="Disordered" evidence="4">
    <location>
        <begin position="541"/>
        <end position="583"/>
    </location>
</feature>
<feature type="compositionally biased region" description="Low complexity" evidence="4">
    <location>
        <begin position="542"/>
        <end position="561"/>
    </location>
</feature>
<feature type="region of interest" description="Disordered" evidence="4">
    <location>
        <begin position="1904"/>
        <end position="1926"/>
    </location>
</feature>
<organism evidence="6 7">
    <name type="scientific">Schistosoma bovis</name>
    <name type="common">Blood fluke</name>
    <dbReference type="NCBI Taxonomy" id="6184"/>
    <lineage>
        <taxon>Eukaryota</taxon>
        <taxon>Metazoa</taxon>
        <taxon>Spiralia</taxon>
        <taxon>Lophotrochozoa</taxon>
        <taxon>Platyhelminthes</taxon>
        <taxon>Trematoda</taxon>
        <taxon>Digenea</taxon>
        <taxon>Strigeidida</taxon>
        <taxon>Schistosomatoidea</taxon>
        <taxon>Schistosomatidae</taxon>
        <taxon>Schistosoma</taxon>
    </lineage>
</organism>
<evidence type="ECO:0000256" key="2">
    <source>
        <dbReference type="ARBA" id="ARBA00023163"/>
    </source>
</evidence>
<protein>
    <recommendedName>
        <fullName evidence="5">CG-1 domain-containing protein</fullName>
    </recommendedName>
</protein>
<dbReference type="PROSITE" id="PS51437">
    <property type="entry name" value="CG_1"/>
    <property type="match status" value="1"/>
</dbReference>
<keyword evidence="3" id="KW-0539">Nucleus</keyword>
<comment type="caution">
    <text evidence="6">The sequence shown here is derived from an EMBL/GenBank/DDBJ whole genome shotgun (WGS) entry which is preliminary data.</text>
</comment>
<feature type="domain" description="CG-1" evidence="5">
    <location>
        <begin position="64"/>
        <end position="196"/>
    </location>
</feature>
<dbReference type="PANTHER" id="PTHR23335">
    <property type="entry name" value="CALMODULIN-BINDING TRANSCRIPTION ACTIVATOR CAMTA"/>
    <property type="match status" value="1"/>
</dbReference>
<dbReference type="GO" id="GO:0006357">
    <property type="term" value="P:regulation of transcription by RNA polymerase II"/>
    <property type="evidence" value="ECO:0007669"/>
    <property type="project" value="TreeGrafter"/>
</dbReference>
<evidence type="ECO:0000313" key="6">
    <source>
        <dbReference type="EMBL" id="RTG87144.1"/>
    </source>
</evidence>
<dbReference type="Pfam" id="PF03859">
    <property type="entry name" value="CG-1"/>
    <property type="match status" value="1"/>
</dbReference>